<name>A0A931C8B1_9ACTN</name>
<evidence type="ECO:0000313" key="3">
    <source>
        <dbReference type="Proteomes" id="UP000598146"/>
    </source>
</evidence>
<keyword evidence="3" id="KW-1185">Reference proteome</keyword>
<dbReference type="AlphaFoldDB" id="A0A931C8B1"/>
<proteinExistence type="predicted"/>
<comment type="caution">
    <text evidence="2">The sequence shown here is derived from an EMBL/GenBank/DDBJ whole genome shotgun (WGS) entry which is preliminary data.</text>
</comment>
<protein>
    <submittedName>
        <fullName evidence="2">Uncharacterized protein</fullName>
    </submittedName>
</protein>
<reference evidence="2" key="1">
    <citation type="submission" date="2020-11" db="EMBL/GenBank/DDBJ databases">
        <title>Isolation and identification of active actinomycetes.</title>
        <authorList>
            <person name="Sun X."/>
        </authorList>
    </citation>
    <scope>NUCLEOTIDE SEQUENCE</scope>
    <source>
        <strain evidence="2">NEAU-A11</strain>
    </source>
</reference>
<gene>
    <name evidence="2" type="ORF">I4J89_15145</name>
</gene>
<dbReference type="EMBL" id="JADQTO010000006">
    <property type="protein sequence ID" value="MBG0562791.1"/>
    <property type="molecule type" value="Genomic_DNA"/>
</dbReference>
<feature type="region of interest" description="Disordered" evidence="1">
    <location>
        <begin position="1"/>
        <end position="101"/>
    </location>
</feature>
<feature type="compositionally biased region" description="Low complexity" evidence="1">
    <location>
        <begin position="14"/>
        <end position="32"/>
    </location>
</feature>
<dbReference type="RefSeq" id="WP_196414587.1">
    <property type="nucleotide sequence ID" value="NZ_JADQTO010000006.1"/>
</dbReference>
<feature type="compositionally biased region" description="Basic and acidic residues" evidence="1">
    <location>
        <begin position="59"/>
        <end position="87"/>
    </location>
</feature>
<sequence length="101" mass="10503">MNRAEAMPVDGSRSTTATPGEGAPPGASGEAGRPLNPQVTAGGGGLPAPIRPPAPGPDGRTRDLEVRSGPDGRTHDLEVRSREVDRPGRRRQPPTRRLVGL</sequence>
<accession>A0A931C8B1</accession>
<organism evidence="2 3">
    <name type="scientific">Actinoplanes aureus</name>
    <dbReference type="NCBI Taxonomy" id="2792083"/>
    <lineage>
        <taxon>Bacteria</taxon>
        <taxon>Bacillati</taxon>
        <taxon>Actinomycetota</taxon>
        <taxon>Actinomycetes</taxon>
        <taxon>Micromonosporales</taxon>
        <taxon>Micromonosporaceae</taxon>
        <taxon>Actinoplanes</taxon>
    </lineage>
</organism>
<dbReference type="Proteomes" id="UP000598146">
    <property type="component" value="Unassembled WGS sequence"/>
</dbReference>
<evidence type="ECO:0000256" key="1">
    <source>
        <dbReference type="SAM" id="MobiDB-lite"/>
    </source>
</evidence>
<evidence type="ECO:0000313" key="2">
    <source>
        <dbReference type="EMBL" id="MBG0562791.1"/>
    </source>
</evidence>